<feature type="domain" description="D-arabinono-1,4-lactone oxidase C-terminal" evidence="4">
    <location>
        <begin position="239"/>
        <end position="383"/>
    </location>
</feature>
<dbReference type="GO" id="GO:0016020">
    <property type="term" value="C:membrane"/>
    <property type="evidence" value="ECO:0007669"/>
    <property type="project" value="InterPro"/>
</dbReference>
<evidence type="ECO:0000259" key="4">
    <source>
        <dbReference type="Pfam" id="PF04030"/>
    </source>
</evidence>
<keyword evidence="6" id="KW-1185">Reference proteome</keyword>
<comment type="pathway">
    <text evidence="1">Cofactor biosynthesis; L-ascorbate biosynthesis.</text>
</comment>
<dbReference type="AlphaFoldDB" id="A0AAE0EWX6"/>
<organism evidence="5 6">
    <name type="scientific">Cymbomonas tetramitiformis</name>
    <dbReference type="NCBI Taxonomy" id="36881"/>
    <lineage>
        <taxon>Eukaryota</taxon>
        <taxon>Viridiplantae</taxon>
        <taxon>Chlorophyta</taxon>
        <taxon>Pyramimonadophyceae</taxon>
        <taxon>Pyramimonadales</taxon>
        <taxon>Pyramimonadaceae</taxon>
        <taxon>Cymbomonas</taxon>
    </lineage>
</organism>
<dbReference type="PANTHER" id="PTHR43762:SF5">
    <property type="entry name" value="FAD-BINDING PCMH-TYPE DOMAIN-CONTAINING PROTEIN"/>
    <property type="match status" value="1"/>
</dbReference>
<accession>A0AAE0EWX6</accession>
<evidence type="ECO:0000313" key="5">
    <source>
        <dbReference type="EMBL" id="KAK3243202.1"/>
    </source>
</evidence>
<gene>
    <name evidence="5" type="ORF">CYMTET_47158</name>
</gene>
<feature type="compositionally biased region" description="Basic residues" evidence="3">
    <location>
        <begin position="138"/>
        <end position="155"/>
    </location>
</feature>
<dbReference type="InterPro" id="IPR007173">
    <property type="entry name" value="ALO_C"/>
</dbReference>
<dbReference type="Proteomes" id="UP001190700">
    <property type="component" value="Unassembled WGS sequence"/>
</dbReference>
<dbReference type="GO" id="GO:0003885">
    <property type="term" value="F:D-arabinono-1,4-lactone oxidase activity"/>
    <property type="evidence" value="ECO:0007669"/>
    <property type="project" value="InterPro"/>
</dbReference>
<proteinExistence type="predicted"/>
<protein>
    <recommendedName>
        <fullName evidence="4">D-arabinono-1,4-lactone oxidase C-terminal domain-containing protein</fullName>
    </recommendedName>
</protein>
<evidence type="ECO:0000313" key="6">
    <source>
        <dbReference type="Proteomes" id="UP001190700"/>
    </source>
</evidence>
<dbReference type="PANTHER" id="PTHR43762">
    <property type="entry name" value="L-GULONOLACTONE OXIDASE"/>
    <property type="match status" value="1"/>
</dbReference>
<dbReference type="InterPro" id="IPR010031">
    <property type="entry name" value="FAD_lactone_oxidase-like"/>
</dbReference>
<evidence type="ECO:0000256" key="2">
    <source>
        <dbReference type="ARBA" id="ARBA00023002"/>
    </source>
</evidence>
<name>A0AAE0EWX6_9CHLO</name>
<feature type="region of interest" description="Disordered" evidence="3">
    <location>
        <begin position="115"/>
        <end position="166"/>
    </location>
</feature>
<comment type="caution">
    <text evidence="5">The sequence shown here is derived from an EMBL/GenBank/DDBJ whole genome shotgun (WGS) entry which is preliminary data.</text>
</comment>
<dbReference type="Gene3D" id="3.30.70.2520">
    <property type="match status" value="1"/>
</dbReference>
<dbReference type="EMBL" id="LGRX02033075">
    <property type="protein sequence ID" value="KAK3243202.1"/>
    <property type="molecule type" value="Genomic_DNA"/>
</dbReference>
<keyword evidence="2" id="KW-0560">Oxidoreductase</keyword>
<evidence type="ECO:0000256" key="1">
    <source>
        <dbReference type="ARBA" id="ARBA00005147"/>
    </source>
</evidence>
<dbReference type="Pfam" id="PF04030">
    <property type="entry name" value="ALO"/>
    <property type="match status" value="1"/>
</dbReference>
<sequence>MLAMVGRLGVIIDVTFAISPNFLVKRTVSHETAADFAAQMRELQEKYVACVAESCSASGIPDALQDAYESRQYFWHVAANDFMQMDFEPLEDDTNMTAIANGTFDYQVQPSVVTRNSGGRCRSLSAGQKIKPKPQGGPHRHPQKHSSPRSSRHHSPPASSRDGSHGSLDAIVCSNSDVSEIIDITFEDGFLVTTGAPNISEMYSTLNRMLFRPGTFPARDSYPSQNLLNYAVNKHLNVYDQFELAIPFSKAGDCFTHLVAVIYPGPEAPEEDQLALGIPIPALIRFIKAEDIFLSPCYGEPCVYLNIEDYFSHSSAGENTGTPNTWIHRVLAAMRGPRCRGRMHWGKAGWNEHAQRFNGSEEYPQSWCDFGCFVKEMDPNGKFQVPGLAPPLASVTAVAPRALARCTPHPPRARHHPV</sequence>
<evidence type="ECO:0000256" key="3">
    <source>
        <dbReference type="SAM" id="MobiDB-lite"/>
    </source>
</evidence>
<reference evidence="5 6" key="1">
    <citation type="journal article" date="2015" name="Genome Biol. Evol.">
        <title>Comparative Genomics of a Bacterivorous Green Alga Reveals Evolutionary Causalities and Consequences of Phago-Mixotrophic Mode of Nutrition.</title>
        <authorList>
            <person name="Burns J.A."/>
            <person name="Paasch A."/>
            <person name="Narechania A."/>
            <person name="Kim E."/>
        </authorList>
    </citation>
    <scope>NUCLEOTIDE SEQUENCE [LARGE SCALE GENOMIC DNA]</scope>
    <source>
        <strain evidence="5 6">PLY_AMNH</strain>
    </source>
</reference>